<dbReference type="AlphaFoldDB" id="B6IEH1"/>
<dbReference type="KEGG" id="cbr:CBG_27876"/>
<protein>
    <submittedName>
        <fullName evidence="1">Protein CBG27876</fullName>
    </submittedName>
</protein>
<evidence type="ECO:0000313" key="2">
    <source>
        <dbReference type="Proteomes" id="UP000008549"/>
    </source>
</evidence>
<evidence type="ECO:0000313" key="1">
    <source>
        <dbReference type="EMBL" id="CAR98301.1"/>
    </source>
</evidence>
<dbReference type="InParanoid" id="B6IEH1"/>
<name>B6IEH1_CAEBR</name>
<reference evidence="1 2" key="2">
    <citation type="journal article" date="2011" name="PLoS Genet.">
        <title>Caenorhabditis briggsae recombinant inbred line genotypes reveal inter-strain incompatibility and the evolution of recombination.</title>
        <authorList>
            <person name="Ross J.A."/>
            <person name="Koboldt D.C."/>
            <person name="Staisch J.E."/>
            <person name="Chamberlin H.M."/>
            <person name="Gupta B.P."/>
            <person name="Miller R.D."/>
            <person name="Baird S.E."/>
            <person name="Haag E.S."/>
        </authorList>
    </citation>
    <scope>NUCLEOTIDE SEQUENCE [LARGE SCALE GENOMIC DNA]</scope>
    <source>
        <strain evidence="1 2">AF16</strain>
    </source>
</reference>
<dbReference type="RefSeq" id="XP_045097874.1">
    <property type="nucleotide sequence ID" value="XM_045240105.1"/>
</dbReference>
<keyword evidence="2" id="KW-1185">Reference proteome</keyword>
<accession>B6IEH1</accession>
<organism evidence="1 2">
    <name type="scientific">Caenorhabditis briggsae</name>
    <dbReference type="NCBI Taxonomy" id="6238"/>
    <lineage>
        <taxon>Eukaryota</taxon>
        <taxon>Metazoa</taxon>
        <taxon>Ecdysozoa</taxon>
        <taxon>Nematoda</taxon>
        <taxon>Chromadorea</taxon>
        <taxon>Rhabditida</taxon>
        <taxon>Rhabditina</taxon>
        <taxon>Rhabditomorpha</taxon>
        <taxon>Rhabditoidea</taxon>
        <taxon>Rhabditidae</taxon>
        <taxon>Peloderinae</taxon>
        <taxon>Caenorhabditis</taxon>
    </lineage>
</organism>
<proteinExistence type="predicted"/>
<sequence length="24" mass="2741">MSIIFSIIISEHFEYTVTTLALLV</sequence>
<gene>
    <name evidence="1" type="ORF">CBG27876</name>
    <name evidence="1" type="ORF">CBG_27876</name>
</gene>
<dbReference type="Proteomes" id="UP000008549">
    <property type="component" value="Unassembled WGS sequence"/>
</dbReference>
<dbReference type="GeneID" id="68919325"/>
<dbReference type="HOGENOM" id="CLU_3421475_0_0_1"/>
<dbReference type="CTD" id="68919325"/>
<reference evidence="1 2" key="1">
    <citation type="journal article" date="2003" name="PLoS Biol.">
        <title>The genome sequence of Caenorhabditis briggsae: a platform for comparative genomics.</title>
        <authorList>
            <person name="Stein L.D."/>
            <person name="Bao Z."/>
            <person name="Blasiar D."/>
            <person name="Blumenthal T."/>
            <person name="Brent M.R."/>
            <person name="Chen N."/>
            <person name="Chinwalla A."/>
            <person name="Clarke L."/>
            <person name="Clee C."/>
            <person name="Coghlan A."/>
            <person name="Coulson A."/>
            <person name="D'Eustachio P."/>
            <person name="Fitch D.H."/>
            <person name="Fulton L.A."/>
            <person name="Fulton R.E."/>
            <person name="Griffiths-Jones S."/>
            <person name="Harris T.W."/>
            <person name="Hillier L.W."/>
            <person name="Kamath R."/>
            <person name="Kuwabara P.E."/>
            <person name="Mardis E.R."/>
            <person name="Marra M.A."/>
            <person name="Miner T.L."/>
            <person name="Minx P."/>
            <person name="Mullikin J.C."/>
            <person name="Plumb R.W."/>
            <person name="Rogers J."/>
            <person name="Schein J.E."/>
            <person name="Sohrmann M."/>
            <person name="Spieth J."/>
            <person name="Stajich J.E."/>
            <person name="Wei C."/>
            <person name="Willey D."/>
            <person name="Wilson R.K."/>
            <person name="Durbin R."/>
            <person name="Waterston R.H."/>
        </authorList>
    </citation>
    <scope>NUCLEOTIDE SEQUENCE [LARGE SCALE GENOMIC DNA]</scope>
    <source>
        <strain evidence="1 2">AF16</strain>
    </source>
</reference>
<dbReference type="EMBL" id="HE601409">
    <property type="protein sequence ID" value="CAR98301.1"/>
    <property type="molecule type" value="Genomic_DNA"/>
</dbReference>